<feature type="chain" id="PRO_5044715072" description="Kisspeptin 1" evidence="1">
    <location>
        <begin position="20"/>
        <end position="105"/>
    </location>
</feature>
<name>A0AAV6QLV8_SOLSE</name>
<sequence>MMLRLVALMMAAFSTTIYSSSSLKSTHFSKDQAILKALRDLSHTSMPMPSTKHSGNLPDGKIHSNDGKFPRIGWWIPKLALPQTIKKHHKVSSYNHNSFGLRYGK</sequence>
<dbReference type="Proteomes" id="UP000693946">
    <property type="component" value="Linkage Group LG4"/>
</dbReference>
<organism evidence="2 3">
    <name type="scientific">Solea senegalensis</name>
    <name type="common">Senegalese sole</name>
    <dbReference type="NCBI Taxonomy" id="28829"/>
    <lineage>
        <taxon>Eukaryota</taxon>
        <taxon>Metazoa</taxon>
        <taxon>Chordata</taxon>
        <taxon>Craniata</taxon>
        <taxon>Vertebrata</taxon>
        <taxon>Euteleostomi</taxon>
        <taxon>Actinopterygii</taxon>
        <taxon>Neopterygii</taxon>
        <taxon>Teleostei</taxon>
        <taxon>Neoteleostei</taxon>
        <taxon>Acanthomorphata</taxon>
        <taxon>Carangaria</taxon>
        <taxon>Pleuronectiformes</taxon>
        <taxon>Pleuronectoidei</taxon>
        <taxon>Soleidae</taxon>
        <taxon>Solea</taxon>
    </lineage>
</organism>
<evidence type="ECO:0000256" key="1">
    <source>
        <dbReference type="SAM" id="SignalP"/>
    </source>
</evidence>
<dbReference type="EMBL" id="JAGKHQ010000016">
    <property type="protein sequence ID" value="KAG7493051.1"/>
    <property type="molecule type" value="Genomic_DNA"/>
</dbReference>
<feature type="signal peptide" evidence="1">
    <location>
        <begin position="1"/>
        <end position="19"/>
    </location>
</feature>
<keyword evidence="3" id="KW-1185">Reference proteome</keyword>
<reference evidence="2" key="2">
    <citation type="submission" date="2021-03" db="EMBL/GenBank/DDBJ databases">
        <authorList>
            <person name="Guerrero-Cozar I."/>
            <person name="Gomez-Garrido J."/>
            <person name="Berbel C."/>
            <person name="Martinez-Blanch J.F."/>
            <person name="Alioto T."/>
            <person name="Claros M.G."/>
            <person name="Gagnaire P.A."/>
            <person name="Manchado M."/>
        </authorList>
    </citation>
    <scope>NUCLEOTIDE SEQUENCE</scope>
    <source>
        <strain evidence="2">Sse05_10M</strain>
        <tissue evidence="2">Blood</tissue>
    </source>
</reference>
<evidence type="ECO:0000313" key="2">
    <source>
        <dbReference type="EMBL" id="KAG7493051.1"/>
    </source>
</evidence>
<proteinExistence type="predicted"/>
<accession>A0AAV6QLV8</accession>
<dbReference type="AlphaFoldDB" id="A0AAV6QLV8"/>
<gene>
    <name evidence="2" type="ORF">JOB18_000407</name>
</gene>
<reference evidence="2 3" key="1">
    <citation type="journal article" date="2021" name="Sci. Rep.">
        <title>Chromosome anchoring in Senegalese sole (Solea senegalensis) reveals sex-associated markers and genome rearrangements in flatfish.</title>
        <authorList>
            <person name="Guerrero-Cozar I."/>
            <person name="Gomez-Garrido J."/>
            <person name="Berbel C."/>
            <person name="Martinez-Blanch J.F."/>
            <person name="Alioto T."/>
            <person name="Claros M.G."/>
            <person name="Gagnaire P.A."/>
            <person name="Manchado M."/>
        </authorList>
    </citation>
    <scope>NUCLEOTIDE SEQUENCE [LARGE SCALE GENOMIC DNA]</scope>
    <source>
        <strain evidence="2">Sse05_10M</strain>
    </source>
</reference>
<evidence type="ECO:0008006" key="4">
    <source>
        <dbReference type="Google" id="ProtNLM"/>
    </source>
</evidence>
<comment type="caution">
    <text evidence="2">The sequence shown here is derived from an EMBL/GenBank/DDBJ whole genome shotgun (WGS) entry which is preliminary data.</text>
</comment>
<keyword evidence="1" id="KW-0732">Signal</keyword>
<protein>
    <recommendedName>
        <fullName evidence="4">Kisspeptin 1</fullName>
    </recommendedName>
</protein>
<evidence type="ECO:0000313" key="3">
    <source>
        <dbReference type="Proteomes" id="UP000693946"/>
    </source>
</evidence>
<dbReference type="EMBL" id="JAGKHQ010000016">
    <property type="protein sequence ID" value="KAG7493050.1"/>
    <property type="molecule type" value="Genomic_DNA"/>
</dbReference>